<reference evidence="1 2" key="1">
    <citation type="submission" date="2019-04" db="EMBL/GenBank/DDBJ databases">
        <title>Genome of a novel bacterium Candidatus Jettenia ecosi reconstructed from metagenome of an anammox bioreactor.</title>
        <authorList>
            <person name="Mardanov A.V."/>
            <person name="Beletsky A.V."/>
            <person name="Ravin N.V."/>
            <person name="Botchkova E.A."/>
            <person name="Litti Y.V."/>
            <person name="Nozhevnikova A.N."/>
        </authorList>
    </citation>
    <scope>NUCLEOTIDE SEQUENCE [LARGE SCALE GENOMIC DNA]</scope>
    <source>
        <strain evidence="1">J2</strain>
    </source>
</reference>
<dbReference type="AlphaFoldDB" id="A0A533QAZ8"/>
<dbReference type="EMBL" id="SULG01000033">
    <property type="protein sequence ID" value="TLD41888.1"/>
    <property type="molecule type" value="Genomic_DNA"/>
</dbReference>
<evidence type="ECO:0000313" key="2">
    <source>
        <dbReference type="Proteomes" id="UP000319783"/>
    </source>
</evidence>
<proteinExistence type="predicted"/>
<organism evidence="1 2">
    <name type="scientific">Candidatus Jettenia ecosi</name>
    <dbReference type="NCBI Taxonomy" id="2494326"/>
    <lineage>
        <taxon>Bacteria</taxon>
        <taxon>Pseudomonadati</taxon>
        <taxon>Planctomycetota</taxon>
        <taxon>Candidatus Brocadiia</taxon>
        <taxon>Candidatus Brocadiales</taxon>
        <taxon>Candidatus Brocadiaceae</taxon>
        <taxon>Candidatus Jettenia</taxon>
    </lineage>
</organism>
<dbReference type="Proteomes" id="UP000319783">
    <property type="component" value="Unassembled WGS sequence"/>
</dbReference>
<name>A0A533QAZ8_9BACT</name>
<evidence type="ECO:0000313" key="1">
    <source>
        <dbReference type="EMBL" id="TLD41888.1"/>
    </source>
</evidence>
<gene>
    <name evidence="1" type="ORF">JETT_1829</name>
</gene>
<accession>A0A533QAZ8</accession>
<comment type="caution">
    <text evidence="1">The sequence shown here is derived from an EMBL/GenBank/DDBJ whole genome shotgun (WGS) entry which is preliminary data.</text>
</comment>
<sequence length="39" mass="4514">MWIMISEKRGGERGIFLFFKGGSRRITGGFVILHRLHIP</sequence>
<protein>
    <submittedName>
        <fullName evidence="1">Uncharacterized protein</fullName>
    </submittedName>
</protein>